<keyword evidence="3" id="KW-1185">Reference proteome</keyword>
<dbReference type="NCBIfam" id="NF005486">
    <property type="entry name" value="PRK07093.1"/>
    <property type="match status" value="1"/>
</dbReference>
<dbReference type="InterPro" id="IPR015890">
    <property type="entry name" value="Chorismate_C"/>
</dbReference>
<reference evidence="2 3" key="1">
    <citation type="submission" date="2021-07" db="EMBL/GenBank/DDBJ databases">
        <title>Genomic diversity and antimicrobial resistance of Prevotella spp. isolated from chronic lung disease airways.</title>
        <authorList>
            <person name="Webb K.A."/>
            <person name="Olagoke O.S."/>
            <person name="Baird T."/>
            <person name="Neill J."/>
            <person name="Pham A."/>
            <person name="Wells T.J."/>
            <person name="Ramsay K.A."/>
            <person name="Bell S.C."/>
            <person name="Sarovich D.S."/>
            <person name="Price E.P."/>
        </authorList>
    </citation>
    <scope>NUCLEOTIDE SEQUENCE [LARGE SCALE GENOMIC DNA]</scope>
    <source>
        <strain evidence="2 3">SCHI0011.S.12</strain>
    </source>
</reference>
<keyword evidence="2" id="KW-0032">Aminotransferase</keyword>
<name>A0ABS6YEM6_9BACT</name>
<protein>
    <submittedName>
        <fullName evidence="2">Aminodeoxychorismate synthase component I</fullName>
        <ecNumber evidence="2">2.6.1.85</ecNumber>
    </submittedName>
</protein>
<evidence type="ECO:0000313" key="2">
    <source>
        <dbReference type="EMBL" id="MBW4769173.1"/>
    </source>
</evidence>
<dbReference type="GO" id="GO:0046820">
    <property type="term" value="F:4-amino-4-deoxychorismate synthase activity"/>
    <property type="evidence" value="ECO:0007669"/>
    <property type="project" value="UniProtKB-EC"/>
</dbReference>
<feature type="domain" description="Chorismate-utilising enzyme C-terminal" evidence="1">
    <location>
        <begin position="78"/>
        <end position="321"/>
    </location>
</feature>
<dbReference type="PANTHER" id="PTHR11236:SF50">
    <property type="entry name" value="AMINODEOXYCHORISMATE SYNTHASE COMPONENT 1"/>
    <property type="match status" value="1"/>
</dbReference>
<accession>A0ABS6YEM6</accession>
<dbReference type="EMBL" id="JAHXCT010000003">
    <property type="protein sequence ID" value="MBW4769173.1"/>
    <property type="molecule type" value="Genomic_DNA"/>
</dbReference>
<dbReference type="Proteomes" id="UP000788426">
    <property type="component" value="Unassembled WGS sequence"/>
</dbReference>
<dbReference type="PANTHER" id="PTHR11236">
    <property type="entry name" value="AMINOBENZOATE/ANTHRANILATE SYNTHASE"/>
    <property type="match status" value="1"/>
</dbReference>
<keyword evidence="2" id="KW-0808">Transferase</keyword>
<sequence length="330" mass="37182">MQFLNNQEAIERMDELAMRQIDFLFVINYQATKAIVLPIDTIDSSVLRFSFNGKGNDTELKNIPFNDIMWNCCPPTASDYKTKMEALQQQILHGNSYLANLTQPIGIETNLSLLNIYNASTAKYKLWVNDMMVCFSPESFVTIDHNIIKSYPMKGTIQGDSDAAIQQLLDNKKETAEHATIVDLIRNDLSMVANNVSVPRYRYIDKLKTNKGALIQTSSEVKGTLLPPYINQPGTVIFKLLPAGSITGAPKERTVQILKDIENYDRGFYTGVMGTYSKGIVDSAVMIRFIDIHNGKMTYKAGGGITSQSKWQEEYNELIEKTYVPICRND</sequence>
<dbReference type="InterPro" id="IPR019999">
    <property type="entry name" value="Anth_synth_I-like"/>
</dbReference>
<organism evidence="2 3">
    <name type="scientific">Hoylesella nanceiensis</name>
    <dbReference type="NCBI Taxonomy" id="425941"/>
    <lineage>
        <taxon>Bacteria</taxon>
        <taxon>Pseudomonadati</taxon>
        <taxon>Bacteroidota</taxon>
        <taxon>Bacteroidia</taxon>
        <taxon>Bacteroidales</taxon>
        <taxon>Prevotellaceae</taxon>
        <taxon>Hoylesella</taxon>
    </lineage>
</organism>
<evidence type="ECO:0000259" key="1">
    <source>
        <dbReference type="Pfam" id="PF00425"/>
    </source>
</evidence>
<dbReference type="Pfam" id="PF00425">
    <property type="entry name" value="Chorismate_bind"/>
    <property type="match status" value="1"/>
</dbReference>
<evidence type="ECO:0000313" key="3">
    <source>
        <dbReference type="Proteomes" id="UP000788426"/>
    </source>
</evidence>
<dbReference type="EC" id="2.6.1.85" evidence="2"/>
<gene>
    <name evidence="2" type="ORF">KZO38_05295</name>
</gene>
<comment type="caution">
    <text evidence="2">The sequence shown here is derived from an EMBL/GenBank/DDBJ whole genome shotgun (WGS) entry which is preliminary data.</text>
</comment>
<proteinExistence type="predicted"/>